<feature type="transmembrane region" description="Helical" evidence="1">
    <location>
        <begin position="38"/>
        <end position="58"/>
    </location>
</feature>
<gene>
    <name evidence="2" type="ORF">RYX45_05655</name>
</gene>
<evidence type="ECO:0000256" key="1">
    <source>
        <dbReference type="SAM" id="Phobius"/>
    </source>
</evidence>
<accession>A0AAJ2L0V0</accession>
<comment type="caution">
    <text evidence="2">The sequence shown here is derived from an EMBL/GenBank/DDBJ whole genome shotgun (WGS) entry which is preliminary data.</text>
</comment>
<feature type="transmembrane region" description="Helical" evidence="1">
    <location>
        <begin position="7"/>
        <end position="26"/>
    </location>
</feature>
<name>A0AAJ2L0V0_ALKPS</name>
<dbReference type="AlphaFoldDB" id="A0AAJ2L0V0"/>
<keyword evidence="1" id="KW-0812">Transmembrane</keyword>
<organism evidence="2 3">
    <name type="scientific">Alkalihalophilus pseudofirmus</name>
    <name type="common">Bacillus pseudofirmus</name>
    <dbReference type="NCBI Taxonomy" id="79885"/>
    <lineage>
        <taxon>Bacteria</taxon>
        <taxon>Bacillati</taxon>
        <taxon>Bacillota</taxon>
        <taxon>Bacilli</taxon>
        <taxon>Bacillales</taxon>
        <taxon>Bacillaceae</taxon>
        <taxon>Alkalihalophilus</taxon>
    </lineage>
</organism>
<keyword evidence="1" id="KW-1133">Transmembrane helix</keyword>
<dbReference type="Proteomes" id="UP001285636">
    <property type="component" value="Unassembled WGS sequence"/>
</dbReference>
<evidence type="ECO:0000313" key="2">
    <source>
        <dbReference type="EMBL" id="MDV2884654.1"/>
    </source>
</evidence>
<reference evidence="2" key="1">
    <citation type="submission" date="2023-10" db="EMBL/GenBank/DDBJ databases">
        <title>Screening of Alkalihalophilus pseudofirmusBZ-TG-HK211 and Its Alleviation of Salt Stress on Rapeseed Growth.</title>
        <authorList>
            <person name="Zhao B."/>
            <person name="Guo T."/>
        </authorList>
    </citation>
    <scope>NUCLEOTIDE SEQUENCE</scope>
    <source>
        <strain evidence="2">BZ-TG-HK211</strain>
    </source>
</reference>
<keyword evidence="1" id="KW-0472">Membrane</keyword>
<feature type="transmembrane region" description="Helical" evidence="1">
    <location>
        <begin position="78"/>
        <end position="100"/>
    </location>
</feature>
<sequence>MKDAWKYLGWMLLIGVVLWGGLTFQHHLRLEASRNFEIWPFFLYSTLFPIFLGVLLRLPRFIKERKGGKGWKVNWIKLLIVGFPLCYVTFVPLLAHYIPLQFLPFTLEIMHIESRTITGIILGYVVLDSLVER</sequence>
<dbReference type="RefSeq" id="WP_323466114.1">
    <property type="nucleotide sequence ID" value="NZ_CP144224.1"/>
</dbReference>
<evidence type="ECO:0000313" key="3">
    <source>
        <dbReference type="Proteomes" id="UP001285636"/>
    </source>
</evidence>
<proteinExistence type="predicted"/>
<protein>
    <submittedName>
        <fullName evidence="2">Uncharacterized protein</fullName>
    </submittedName>
</protein>
<dbReference type="EMBL" id="JAWJAY010000001">
    <property type="protein sequence ID" value="MDV2884654.1"/>
    <property type="molecule type" value="Genomic_DNA"/>
</dbReference>